<keyword evidence="7 9" id="KW-0472">Membrane</keyword>
<sequence>MPDSPTLENVRAWLEQGDEAAIRQLAEEAHPHTIAELVADLEDEQVWSLLQKMPPTEAGQVYSHLDLERQASLAEQFDDREVATLLEQVAPDDRTDVIQELDPAQQESILAEMAGPEREEIERLDQYAEHTAGSVMSTDVVSLKADLTVQGALEQLRRQAGEKETIFYNYIVDDAHRLVGIVSLKDLVISPPEAKLIDLMDTSPITISAEDDQADAARLIQQYDLLALPVVDRDNRLVGIVTVDDVLDVQQEEATEDFHKLGGVVSLTQPYLSTTIPTLVSKRVGWLAILFGAGLLTVGAMGAFEEQIEQLPLLAVFVPLIIATGGNSGFQAATIMTRAIALQEVEPRHFGRVFGREMFGGLLLGLILAVIAFIMATIVGMWIYSGDVQLLSRSANVGVAVSMSVIAVVLFGNMVGSVLPFLLLKLGLDPATGSTPFVATVVDVAGLLLYFTIATWWLSDQFRETAASVGL</sequence>
<comment type="subcellular location">
    <subcellularLocation>
        <location evidence="9">Cell membrane</location>
        <topology evidence="9">Multi-pass membrane protein</topology>
    </subcellularLocation>
    <subcellularLocation>
        <location evidence="1">Membrane</location>
        <topology evidence="1">Multi-pass membrane protein</topology>
    </subcellularLocation>
</comment>
<accession>A0ABV4U2Y9</accession>
<evidence type="ECO:0000256" key="6">
    <source>
        <dbReference type="ARBA" id="ARBA00022989"/>
    </source>
</evidence>
<organism evidence="11 12">
    <name type="scientific">Natronomicrosphaera hydrolytica</name>
    <dbReference type="NCBI Taxonomy" id="3242702"/>
    <lineage>
        <taxon>Bacteria</taxon>
        <taxon>Pseudomonadati</taxon>
        <taxon>Planctomycetota</taxon>
        <taxon>Phycisphaerae</taxon>
        <taxon>Phycisphaerales</taxon>
        <taxon>Phycisphaeraceae</taxon>
        <taxon>Natronomicrosphaera</taxon>
    </lineage>
</organism>
<feature type="transmembrane region" description="Helical" evidence="9">
    <location>
        <begin position="284"/>
        <end position="304"/>
    </location>
</feature>
<keyword evidence="9" id="KW-0479">Metal-binding</keyword>
<evidence type="ECO:0000256" key="4">
    <source>
        <dbReference type="ARBA" id="ARBA00022692"/>
    </source>
</evidence>
<reference evidence="11 12" key="1">
    <citation type="submission" date="2024-08" db="EMBL/GenBank/DDBJ databases">
        <title>Whole-genome sequencing of halo(alkali)philic microorganisms from hypersaline lakes.</title>
        <authorList>
            <person name="Sorokin D.Y."/>
            <person name="Merkel A.Y."/>
            <person name="Messina E."/>
            <person name="Yakimov M."/>
        </authorList>
    </citation>
    <scope>NUCLEOTIDE SEQUENCE [LARGE SCALE GENOMIC DNA]</scope>
    <source>
        <strain evidence="11 12">AB-hyl4</strain>
    </source>
</reference>
<dbReference type="PROSITE" id="PS51371">
    <property type="entry name" value="CBS"/>
    <property type="match status" value="2"/>
</dbReference>
<comment type="function">
    <text evidence="9">Acts as a magnesium transporter.</text>
</comment>
<dbReference type="Gene3D" id="1.10.357.20">
    <property type="entry name" value="SLC41 divalent cation transporters, integral membrane domain"/>
    <property type="match status" value="1"/>
</dbReference>
<dbReference type="Gene3D" id="1.25.60.10">
    <property type="entry name" value="MgtE N-terminal domain-like"/>
    <property type="match status" value="1"/>
</dbReference>
<evidence type="ECO:0000256" key="5">
    <source>
        <dbReference type="ARBA" id="ARBA00022842"/>
    </source>
</evidence>
<dbReference type="PANTHER" id="PTHR43773:SF1">
    <property type="entry name" value="MAGNESIUM TRANSPORTER MGTE"/>
    <property type="match status" value="1"/>
</dbReference>
<dbReference type="PANTHER" id="PTHR43773">
    <property type="entry name" value="MAGNESIUM TRANSPORTER MGTE"/>
    <property type="match status" value="1"/>
</dbReference>
<gene>
    <name evidence="11" type="primary">mgtE</name>
    <name evidence="11" type="ORF">ACERK3_03005</name>
</gene>
<dbReference type="Proteomes" id="UP001575105">
    <property type="component" value="Unassembled WGS sequence"/>
</dbReference>
<dbReference type="RefSeq" id="WP_425344183.1">
    <property type="nucleotide sequence ID" value="NZ_JBGUBD010000002.1"/>
</dbReference>
<dbReference type="Pfam" id="PF00571">
    <property type="entry name" value="CBS"/>
    <property type="match status" value="2"/>
</dbReference>
<dbReference type="SUPFAM" id="SSF54631">
    <property type="entry name" value="CBS-domain pair"/>
    <property type="match status" value="1"/>
</dbReference>
<dbReference type="InterPro" id="IPR036739">
    <property type="entry name" value="SLC41_membr_dom_sf"/>
</dbReference>
<evidence type="ECO:0000256" key="8">
    <source>
        <dbReference type="PROSITE-ProRule" id="PRU00703"/>
    </source>
</evidence>
<keyword evidence="6 9" id="KW-1133">Transmembrane helix</keyword>
<dbReference type="EMBL" id="JBGUBD010000002">
    <property type="protein sequence ID" value="MFA9477258.1"/>
    <property type="molecule type" value="Genomic_DNA"/>
</dbReference>
<dbReference type="Pfam" id="PF01769">
    <property type="entry name" value="MgtE"/>
    <property type="match status" value="1"/>
</dbReference>
<feature type="transmembrane region" description="Helical" evidence="9">
    <location>
        <begin position="316"/>
        <end position="341"/>
    </location>
</feature>
<dbReference type="SMART" id="SM00924">
    <property type="entry name" value="MgtE_N"/>
    <property type="match status" value="1"/>
</dbReference>
<dbReference type="InterPro" id="IPR006668">
    <property type="entry name" value="Mg_transptr_MgtE_intracell_dom"/>
</dbReference>
<dbReference type="NCBIfam" id="TIGR00400">
    <property type="entry name" value="mgtE"/>
    <property type="match status" value="1"/>
</dbReference>
<dbReference type="SUPFAM" id="SSF158791">
    <property type="entry name" value="MgtE N-terminal domain-like"/>
    <property type="match status" value="1"/>
</dbReference>
<feature type="transmembrane region" description="Helical" evidence="9">
    <location>
        <begin position="362"/>
        <end position="385"/>
    </location>
</feature>
<evidence type="ECO:0000313" key="12">
    <source>
        <dbReference type="Proteomes" id="UP001575105"/>
    </source>
</evidence>
<dbReference type="InterPro" id="IPR038076">
    <property type="entry name" value="MgtE_N_sf"/>
</dbReference>
<keyword evidence="5 9" id="KW-0460">Magnesium</keyword>
<dbReference type="Pfam" id="PF03448">
    <property type="entry name" value="MgtE_N"/>
    <property type="match status" value="1"/>
</dbReference>
<evidence type="ECO:0000256" key="7">
    <source>
        <dbReference type="ARBA" id="ARBA00023136"/>
    </source>
</evidence>
<keyword evidence="12" id="KW-1185">Reference proteome</keyword>
<evidence type="ECO:0000256" key="9">
    <source>
        <dbReference type="RuleBase" id="RU362011"/>
    </source>
</evidence>
<dbReference type="SUPFAM" id="SSF161093">
    <property type="entry name" value="MgtE membrane domain-like"/>
    <property type="match status" value="1"/>
</dbReference>
<feature type="domain" description="CBS" evidence="10">
    <location>
        <begin position="136"/>
        <end position="199"/>
    </location>
</feature>
<dbReference type="InterPro" id="IPR006669">
    <property type="entry name" value="MgtE_transporter"/>
</dbReference>
<dbReference type="SMART" id="SM00116">
    <property type="entry name" value="CBS"/>
    <property type="match status" value="2"/>
</dbReference>
<protein>
    <recommendedName>
        <fullName evidence="9">Magnesium transporter MgtE</fullName>
    </recommendedName>
</protein>
<name>A0ABV4U2Y9_9BACT</name>
<evidence type="ECO:0000256" key="2">
    <source>
        <dbReference type="ARBA" id="ARBA00009749"/>
    </source>
</evidence>
<evidence type="ECO:0000256" key="3">
    <source>
        <dbReference type="ARBA" id="ARBA00022448"/>
    </source>
</evidence>
<dbReference type="InterPro" id="IPR046342">
    <property type="entry name" value="CBS_dom_sf"/>
</dbReference>
<evidence type="ECO:0000313" key="11">
    <source>
        <dbReference type="EMBL" id="MFA9477258.1"/>
    </source>
</evidence>
<proteinExistence type="inferred from homology"/>
<dbReference type="CDD" id="cd04606">
    <property type="entry name" value="CBS_pair_Mg_transporter"/>
    <property type="match status" value="1"/>
</dbReference>
<keyword evidence="4 9" id="KW-0812">Transmembrane</keyword>
<comment type="caution">
    <text evidence="11">The sequence shown here is derived from an EMBL/GenBank/DDBJ whole genome shotgun (WGS) entry which is preliminary data.</text>
</comment>
<keyword evidence="8" id="KW-0129">CBS domain</keyword>
<comment type="similarity">
    <text evidence="2 9">Belongs to the SLC41A transporter family.</text>
</comment>
<dbReference type="InterPro" id="IPR000644">
    <property type="entry name" value="CBS_dom"/>
</dbReference>
<dbReference type="Gene3D" id="3.10.580.10">
    <property type="entry name" value="CBS-domain"/>
    <property type="match status" value="1"/>
</dbReference>
<evidence type="ECO:0000256" key="1">
    <source>
        <dbReference type="ARBA" id="ARBA00004141"/>
    </source>
</evidence>
<keyword evidence="3 9" id="KW-0813">Transport</keyword>
<feature type="transmembrane region" description="Helical" evidence="9">
    <location>
        <begin position="436"/>
        <end position="458"/>
    </location>
</feature>
<feature type="transmembrane region" description="Helical" evidence="9">
    <location>
        <begin position="397"/>
        <end position="424"/>
    </location>
</feature>
<dbReference type="InterPro" id="IPR006667">
    <property type="entry name" value="SLC41_membr_dom"/>
</dbReference>
<comment type="subunit">
    <text evidence="9">Homodimer.</text>
</comment>
<keyword evidence="9" id="KW-1003">Cell membrane</keyword>
<feature type="domain" description="CBS" evidence="10">
    <location>
        <begin position="200"/>
        <end position="256"/>
    </location>
</feature>
<evidence type="ECO:0000259" key="10">
    <source>
        <dbReference type="PROSITE" id="PS51371"/>
    </source>
</evidence>